<reference evidence="4" key="1">
    <citation type="submission" date="2016-10" db="EMBL/GenBank/DDBJ databases">
        <authorList>
            <person name="Varghese N."/>
        </authorList>
    </citation>
    <scope>NUCLEOTIDE SEQUENCE [LARGE SCALE GENOMIC DNA]</scope>
    <source>
        <strain evidence="4">DSM 24868</strain>
    </source>
</reference>
<protein>
    <submittedName>
        <fullName evidence="3">Uncharacterized protein</fullName>
    </submittedName>
</protein>
<keyword evidence="2" id="KW-0472">Membrane</keyword>
<name>A0A1H6XB53_9MICO</name>
<dbReference type="OrthoDB" id="5140899at2"/>
<evidence type="ECO:0000313" key="4">
    <source>
        <dbReference type="Proteomes" id="UP000183315"/>
    </source>
</evidence>
<feature type="region of interest" description="Disordered" evidence="1">
    <location>
        <begin position="264"/>
        <end position="292"/>
    </location>
</feature>
<evidence type="ECO:0000256" key="2">
    <source>
        <dbReference type="SAM" id="Phobius"/>
    </source>
</evidence>
<feature type="transmembrane region" description="Helical" evidence="2">
    <location>
        <begin position="6"/>
        <end position="28"/>
    </location>
</feature>
<feature type="compositionally biased region" description="Low complexity" evidence="1">
    <location>
        <begin position="264"/>
        <end position="285"/>
    </location>
</feature>
<gene>
    <name evidence="3" type="ORF">SAMN05421637_1372</name>
</gene>
<sequence length="292" mass="31490">MSIDWSILVPGLLIAVVAGASVGGYLDLSRRVTDHWIRRRAWAEEAPLALASAHDTLIPPLAKDPSSLVPPESLTRGVREPAVRLARGTARQKAAVPAIDMVLEIDRALEDLAVRGRALDGTLARVMGDAPQSLEHRLVLRLATQAVQKDPVPGNVIPRIENPEAQAAFEGDPALVADVIRYRRAQQLLHEARDAFVDHWWTVRDLRLAAETRLATARHEPGESGRRAARAVERELAQAIELDFARNWARIDHGVALADVADATPAAPSAAPEGPGAPTSEGPAARPGRIQL</sequence>
<dbReference type="EMBL" id="FNZI01000002">
    <property type="protein sequence ID" value="SEJ26368.1"/>
    <property type="molecule type" value="Genomic_DNA"/>
</dbReference>
<organism evidence="3 4">
    <name type="scientific">Demequina mangrovi</name>
    <dbReference type="NCBI Taxonomy" id="1043493"/>
    <lineage>
        <taxon>Bacteria</taxon>
        <taxon>Bacillati</taxon>
        <taxon>Actinomycetota</taxon>
        <taxon>Actinomycetes</taxon>
        <taxon>Micrococcales</taxon>
        <taxon>Demequinaceae</taxon>
        <taxon>Demequina</taxon>
    </lineage>
</organism>
<evidence type="ECO:0000256" key="1">
    <source>
        <dbReference type="SAM" id="MobiDB-lite"/>
    </source>
</evidence>
<dbReference type="Proteomes" id="UP000183315">
    <property type="component" value="Unassembled WGS sequence"/>
</dbReference>
<keyword evidence="2" id="KW-1133">Transmembrane helix</keyword>
<keyword evidence="4" id="KW-1185">Reference proteome</keyword>
<dbReference type="STRING" id="1043493.SAMN05421637_1372"/>
<keyword evidence="2" id="KW-0812">Transmembrane</keyword>
<accession>A0A1H6XB53</accession>
<dbReference type="RefSeq" id="WP_042214181.1">
    <property type="nucleotide sequence ID" value="NZ_BBLU01000005.1"/>
</dbReference>
<dbReference type="AlphaFoldDB" id="A0A1H6XB53"/>
<proteinExistence type="predicted"/>
<evidence type="ECO:0000313" key="3">
    <source>
        <dbReference type="EMBL" id="SEJ26368.1"/>
    </source>
</evidence>